<keyword evidence="3" id="KW-1185">Reference proteome</keyword>
<proteinExistence type="predicted"/>
<feature type="compositionally biased region" description="Gly residues" evidence="1">
    <location>
        <begin position="88"/>
        <end position="97"/>
    </location>
</feature>
<dbReference type="Proteomes" id="UP001066276">
    <property type="component" value="Chromosome 3_1"/>
</dbReference>
<gene>
    <name evidence="2" type="ORF">NDU88_002198</name>
</gene>
<dbReference type="AlphaFoldDB" id="A0AAV7U951"/>
<comment type="caution">
    <text evidence="2">The sequence shown here is derived from an EMBL/GenBank/DDBJ whole genome shotgun (WGS) entry which is preliminary data.</text>
</comment>
<protein>
    <submittedName>
        <fullName evidence="2">Uncharacterized protein</fullName>
    </submittedName>
</protein>
<accession>A0AAV7U951</accession>
<evidence type="ECO:0000256" key="1">
    <source>
        <dbReference type="SAM" id="MobiDB-lite"/>
    </source>
</evidence>
<dbReference type="EMBL" id="JANPWB010000005">
    <property type="protein sequence ID" value="KAJ1185405.1"/>
    <property type="molecule type" value="Genomic_DNA"/>
</dbReference>
<feature type="region of interest" description="Disordered" evidence="1">
    <location>
        <begin position="69"/>
        <end position="164"/>
    </location>
</feature>
<evidence type="ECO:0000313" key="2">
    <source>
        <dbReference type="EMBL" id="KAJ1185405.1"/>
    </source>
</evidence>
<organism evidence="2 3">
    <name type="scientific">Pleurodeles waltl</name>
    <name type="common">Iberian ribbed newt</name>
    <dbReference type="NCBI Taxonomy" id="8319"/>
    <lineage>
        <taxon>Eukaryota</taxon>
        <taxon>Metazoa</taxon>
        <taxon>Chordata</taxon>
        <taxon>Craniata</taxon>
        <taxon>Vertebrata</taxon>
        <taxon>Euteleostomi</taxon>
        <taxon>Amphibia</taxon>
        <taxon>Batrachia</taxon>
        <taxon>Caudata</taxon>
        <taxon>Salamandroidea</taxon>
        <taxon>Salamandridae</taxon>
        <taxon>Pleurodelinae</taxon>
        <taxon>Pleurodeles</taxon>
    </lineage>
</organism>
<name>A0AAV7U951_PLEWA</name>
<sequence>MPDLAFIKPCHCVPPLGVAGKLLHGFRVTRTVTGRISFPPGPGDNSARPDIYQTISPVIYKSHCSIGDRKLQTESRGQKLQIESRGQKPGGSSGSGCNGKLRTASWGGVSQEAEGESTPTATECGRFPNGPSSGCISSDKAVVNLLPDQPTTEGDATEGGRKTA</sequence>
<evidence type="ECO:0000313" key="3">
    <source>
        <dbReference type="Proteomes" id="UP001066276"/>
    </source>
</evidence>
<reference evidence="2" key="1">
    <citation type="journal article" date="2022" name="bioRxiv">
        <title>Sequencing and chromosome-scale assembly of the giantPleurodeles waltlgenome.</title>
        <authorList>
            <person name="Brown T."/>
            <person name="Elewa A."/>
            <person name="Iarovenko S."/>
            <person name="Subramanian E."/>
            <person name="Araus A.J."/>
            <person name="Petzold A."/>
            <person name="Susuki M."/>
            <person name="Suzuki K.-i.T."/>
            <person name="Hayashi T."/>
            <person name="Toyoda A."/>
            <person name="Oliveira C."/>
            <person name="Osipova E."/>
            <person name="Leigh N.D."/>
            <person name="Simon A."/>
            <person name="Yun M.H."/>
        </authorList>
    </citation>
    <scope>NUCLEOTIDE SEQUENCE</scope>
    <source>
        <strain evidence="2">20211129_DDA</strain>
        <tissue evidence="2">Liver</tissue>
    </source>
</reference>